<proteinExistence type="predicted"/>
<dbReference type="SUPFAM" id="SSF159888">
    <property type="entry name" value="YdhG-like"/>
    <property type="match status" value="1"/>
</dbReference>
<evidence type="ECO:0000259" key="1">
    <source>
        <dbReference type="Pfam" id="PF08818"/>
    </source>
</evidence>
<name>A0ABU8NQ44_9SPHI</name>
<dbReference type="Pfam" id="PF13376">
    <property type="entry name" value="OmdA"/>
    <property type="match status" value="1"/>
</dbReference>
<reference evidence="2 3" key="1">
    <citation type="submission" date="2024-03" db="EMBL/GenBank/DDBJ databases">
        <title>Sequence of Lycoming College Course Isolates.</title>
        <authorList>
            <person name="Plotts O."/>
            <person name="Newman J."/>
        </authorList>
    </citation>
    <scope>NUCLEOTIDE SEQUENCE [LARGE SCALE GENOMIC DNA]</scope>
    <source>
        <strain evidence="2 3">CJB-3</strain>
    </source>
</reference>
<feature type="domain" description="YdhG-like" evidence="1">
    <location>
        <begin position="20"/>
        <end position="116"/>
    </location>
</feature>
<dbReference type="Proteomes" id="UP001378956">
    <property type="component" value="Unassembled WGS sequence"/>
</dbReference>
<dbReference type="InterPro" id="IPR014922">
    <property type="entry name" value="YdhG-like"/>
</dbReference>
<dbReference type="RefSeq" id="WP_172660138.1">
    <property type="nucleotide sequence ID" value="NZ_CBFGNQ010000015.1"/>
</dbReference>
<accession>A0ABU8NQ44</accession>
<organism evidence="2 3">
    <name type="scientific">Pedobacter panaciterrae</name>
    <dbReference type="NCBI Taxonomy" id="363849"/>
    <lineage>
        <taxon>Bacteria</taxon>
        <taxon>Pseudomonadati</taxon>
        <taxon>Bacteroidota</taxon>
        <taxon>Sphingobacteriia</taxon>
        <taxon>Sphingobacteriales</taxon>
        <taxon>Sphingobacteriaceae</taxon>
        <taxon>Pedobacter</taxon>
    </lineage>
</organism>
<protein>
    <submittedName>
        <fullName evidence="2">DUF1801 domain-containing protein</fullName>
    </submittedName>
</protein>
<evidence type="ECO:0000313" key="2">
    <source>
        <dbReference type="EMBL" id="MEJ2903602.1"/>
    </source>
</evidence>
<comment type="caution">
    <text evidence="2">The sequence shown here is derived from an EMBL/GenBank/DDBJ whole genome shotgun (WGS) entry which is preliminary data.</text>
</comment>
<dbReference type="EMBL" id="JBBEUB010000004">
    <property type="protein sequence ID" value="MEJ2903602.1"/>
    <property type="molecule type" value="Genomic_DNA"/>
</dbReference>
<gene>
    <name evidence="2" type="ORF">WAE58_14245</name>
</gene>
<dbReference type="Gene3D" id="3.90.1150.200">
    <property type="match status" value="1"/>
</dbReference>
<keyword evidence="3" id="KW-1185">Reference proteome</keyword>
<sequence>MPQFNPKFDEYYAKSADFAKPIMEYLRQIIHETCPDVEEVIKWGIPHFDYHGDMMCIFAAYKNHCSFSIWKAALITNPKLKENIKPEQTMGNMDKIKSLSDLPDKETLIAYVKEAMALNENGIKIVKPKAEKPKVIQVPDYFSEILEANPPIKEIFESKSPSFRKDYLVWIIDAKTDATRQTRIEQALEWIAEGKGRFWKYNK</sequence>
<dbReference type="Pfam" id="PF08818">
    <property type="entry name" value="DUF1801"/>
    <property type="match status" value="1"/>
</dbReference>
<evidence type="ECO:0000313" key="3">
    <source>
        <dbReference type="Proteomes" id="UP001378956"/>
    </source>
</evidence>